<proteinExistence type="predicted"/>
<evidence type="ECO:0000256" key="2">
    <source>
        <dbReference type="ARBA" id="ARBA00022723"/>
    </source>
</evidence>
<feature type="non-terminal residue" evidence="7">
    <location>
        <position position="1"/>
    </location>
</feature>
<dbReference type="PANTHER" id="PTHR13697">
    <property type="entry name" value="PHOSPHOFRUCTOKINASE"/>
    <property type="match status" value="1"/>
</dbReference>
<dbReference type="GO" id="GO:0016208">
    <property type="term" value="F:AMP binding"/>
    <property type="evidence" value="ECO:0007669"/>
    <property type="project" value="TreeGrafter"/>
</dbReference>
<dbReference type="GO" id="GO:0006002">
    <property type="term" value="P:fructose 6-phosphate metabolic process"/>
    <property type="evidence" value="ECO:0007669"/>
    <property type="project" value="TreeGrafter"/>
</dbReference>
<keyword evidence="1" id="KW-0808">Transferase</keyword>
<name>A0AAV2IMY1_LYMST</name>
<evidence type="ECO:0000313" key="8">
    <source>
        <dbReference type="Proteomes" id="UP001497497"/>
    </source>
</evidence>
<dbReference type="InterPro" id="IPR035966">
    <property type="entry name" value="PKF_sf"/>
</dbReference>
<evidence type="ECO:0000256" key="3">
    <source>
        <dbReference type="ARBA" id="ARBA00022777"/>
    </source>
</evidence>
<evidence type="ECO:0000256" key="5">
    <source>
        <dbReference type="ARBA" id="ARBA00048070"/>
    </source>
</evidence>
<dbReference type="AlphaFoldDB" id="A0AAV2IMY1"/>
<evidence type="ECO:0000256" key="1">
    <source>
        <dbReference type="ARBA" id="ARBA00022679"/>
    </source>
</evidence>
<feature type="domain" description="Phosphofructokinase" evidence="6">
    <location>
        <begin position="1"/>
        <end position="46"/>
    </location>
</feature>
<dbReference type="PANTHER" id="PTHR13697:SF4">
    <property type="entry name" value="ATP-DEPENDENT 6-PHOSPHOFRUCTOKINASE"/>
    <property type="match status" value="1"/>
</dbReference>
<evidence type="ECO:0000256" key="4">
    <source>
        <dbReference type="ARBA" id="ARBA00022842"/>
    </source>
</evidence>
<dbReference type="SUPFAM" id="SSF53784">
    <property type="entry name" value="Phosphofructokinase"/>
    <property type="match status" value="1"/>
</dbReference>
<dbReference type="GO" id="GO:0042802">
    <property type="term" value="F:identical protein binding"/>
    <property type="evidence" value="ECO:0007669"/>
    <property type="project" value="TreeGrafter"/>
</dbReference>
<keyword evidence="4" id="KW-0460">Magnesium</keyword>
<dbReference type="Gene3D" id="3.40.50.450">
    <property type="match status" value="1"/>
</dbReference>
<comment type="caution">
    <text evidence="7">The sequence shown here is derived from an EMBL/GenBank/DDBJ whole genome shotgun (WGS) entry which is preliminary data.</text>
</comment>
<dbReference type="GO" id="GO:0030388">
    <property type="term" value="P:fructose 1,6-bisphosphate metabolic process"/>
    <property type="evidence" value="ECO:0007669"/>
    <property type="project" value="TreeGrafter"/>
</dbReference>
<dbReference type="GO" id="GO:0005945">
    <property type="term" value="C:6-phosphofructokinase complex"/>
    <property type="evidence" value="ECO:0007669"/>
    <property type="project" value="TreeGrafter"/>
</dbReference>
<dbReference type="GO" id="GO:0046872">
    <property type="term" value="F:metal ion binding"/>
    <property type="evidence" value="ECO:0007669"/>
    <property type="project" value="UniProtKB-KW"/>
</dbReference>
<keyword evidence="3" id="KW-0418">Kinase</keyword>
<evidence type="ECO:0000259" key="6">
    <source>
        <dbReference type="Pfam" id="PF00365"/>
    </source>
</evidence>
<keyword evidence="2" id="KW-0479">Metal-binding</keyword>
<sequence length="66" mass="7439">SKCPEFAERRTRLKAAKNLVEMGISHMIAIGGDGTLKGIHVLQTEWISLLRDLDEQHLVNKEKLQA</sequence>
<dbReference type="GO" id="GO:0005524">
    <property type="term" value="F:ATP binding"/>
    <property type="evidence" value="ECO:0007669"/>
    <property type="project" value="TreeGrafter"/>
</dbReference>
<reference evidence="7 8" key="1">
    <citation type="submission" date="2024-04" db="EMBL/GenBank/DDBJ databases">
        <authorList>
            <consortium name="Genoscope - CEA"/>
            <person name="William W."/>
        </authorList>
    </citation>
    <scope>NUCLEOTIDE SEQUENCE [LARGE SCALE GENOMIC DNA]</scope>
</reference>
<dbReference type="GO" id="GO:0048029">
    <property type="term" value="F:monosaccharide binding"/>
    <property type="evidence" value="ECO:0007669"/>
    <property type="project" value="TreeGrafter"/>
</dbReference>
<dbReference type="EMBL" id="CAXITT010001278">
    <property type="protein sequence ID" value="CAL1548330.1"/>
    <property type="molecule type" value="Genomic_DNA"/>
</dbReference>
<dbReference type="InterPro" id="IPR000023">
    <property type="entry name" value="Phosphofructokinase_dom"/>
</dbReference>
<keyword evidence="8" id="KW-1185">Reference proteome</keyword>
<dbReference type="Pfam" id="PF00365">
    <property type="entry name" value="PFK"/>
    <property type="match status" value="1"/>
</dbReference>
<comment type="catalytic activity">
    <reaction evidence="5">
        <text>beta-D-fructose 6-phosphate + ATP = beta-D-fructose 1,6-bisphosphate + ADP + H(+)</text>
        <dbReference type="Rhea" id="RHEA:16109"/>
        <dbReference type="ChEBI" id="CHEBI:15378"/>
        <dbReference type="ChEBI" id="CHEBI:30616"/>
        <dbReference type="ChEBI" id="CHEBI:32966"/>
        <dbReference type="ChEBI" id="CHEBI:57634"/>
        <dbReference type="ChEBI" id="CHEBI:456216"/>
        <dbReference type="EC" id="2.7.1.11"/>
    </reaction>
</comment>
<dbReference type="GO" id="GO:0061621">
    <property type="term" value="P:canonical glycolysis"/>
    <property type="evidence" value="ECO:0007669"/>
    <property type="project" value="TreeGrafter"/>
</dbReference>
<evidence type="ECO:0000313" key="7">
    <source>
        <dbReference type="EMBL" id="CAL1548330.1"/>
    </source>
</evidence>
<dbReference type="GO" id="GO:0070095">
    <property type="term" value="F:fructose-6-phosphate binding"/>
    <property type="evidence" value="ECO:0007669"/>
    <property type="project" value="TreeGrafter"/>
</dbReference>
<accession>A0AAV2IMY1</accession>
<gene>
    <name evidence="7" type="ORF">GSLYS_00021647001</name>
</gene>
<dbReference type="Proteomes" id="UP001497497">
    <property type="component" value="Unassembled WGS sequence"/>
</dbReference>
<protein>
    <recommendedName>
        <fullName evidence="6">Phosphofructokinase domain-containing protein</fullName>
    </recommendedName>
</protein>
<dbReference type="GO" id="GO:0003872">
    <property type="term" value="F:6-phosphofructokinase activity"/>
    <property type="evidence" value="ECO:0007669"/>
    <property type="project" value="UniProtKB-EC"/>
</dbReference>
<organism evidence="7 8">
    <name type="scientific">Lymnaea stagnalis</name>
    <name type="common">Great pond snail</name>
    <name type="synonym">Helix stagnalis</name>
    <dbReference type="NCBI Taxonomy" id="6523"/>
    <lineage>
        <taxon>Eukaryota</taxon>
        <taxon>Metazoa</taxon>
        <taxon>Spiralia</taxon>
        <taxon>Lophotrochozoa</taxon>
        <taxon>Mollusca</taxon>
        <taxon>Gastropoda</taxon>
        <taxon>Heterobranchia</taxon>
        <taxon>Euthyneura</taxon>
        <taxon>Panpulmonata</taxon>
        <taxon>Hygrophila</taxon>
        <taxon>Lymnaeoidea</taxon>
        <taxon>Lymnaeidae</taxon>
        <taxon>Lymnaea</taxon>
    </lineage>
</organism>